<evidence type="ECO:0000259" key="9">
    <source>
        <dbReference type="Pfam" id="PF02838"/>
    </source>
</evidence>
<dbReference type="InterPro" id="IPR017853">
    <property type="entry name" value="GH"/>
</dbReference>
<feature type="domain" description="Beta-hexosaminidase bacterial type N-terminal" evidence="9">
    <location>
        <begin position="32"/>
        <end position="166"/>
    </location>
</feature>
<protein>
    <recommendedName>
        <fullName evidence="3">beta-N-acetylhexosaminidase</fullName>
        <ecNumber evidence="3">3.2.1.52</ecNumber>
    </recommendedName>
</protein>
<dbReference type="PRINTS" id="PR00738">
    <property type="entry name" value="GLHYDRLASE20"/>
</dbReference>
<evidence type="ECO:0000256" key="2">
    <source>
        <dbReference type="ARBA" id="ARBA00006285"/>
    </source>
</evidence>
<evidence type="ECO:0000313" key="11">
    <source>
        <dbReference type="Proteomes" id="UP000515237"/>
    </source>
</evidence>
<feature type="signal peptide" evidence="7">
    <location>
        <begin position="1"/>
        <end position="26"/>
    </location>
</feature>
<dbReference type="InterPro" id="IPR025705">
    <property type="entry name" value="Beta_hexosaminidase_sua/sub"/>
</dbReference>
<evidence type="ECO:0000259" key="8">
    <source>
        <dbReference type="Pfam" id="PF00728"/>
    </source>
</evidence>
<dbReference type="CDD" id="cd06563">
    <property type="entry name" value="GH20_chitobiase-like"/>
    <property type="match status" value="1"/>
</dbReference>
<evidence type="ECO:0000256" key="4">
    <source>
        <dbReference type="ARBA" id="ARBA00022801"/>
    </source>
</evidence>
<feature type="domain" description="Glycoside hydrolase family 20 catalytic" evidence="8">
    <location>
        <begin position="169"/>
        <end position="517"/>
    </location>
</feature>
<dbReference type="GO" id="GO:0005975">
    <property type="term" value="P:carbohydrate metabolic process"/>
    <property type="evidence" value="ECO:0007669"/>
    <property type="project" value="InterPro"/>
</dbReference>
<evidence type="ECO:0000256" key="5">
    <source>
        <dbReference type="ARBA" id="ARBA00023295"/>
    </source>
</evidence>
<sequence>MKKQQITLQAGLFLLVSLFWQSTAWAQVAQRYDVIPQPQKLTPQLGTFTLNQNTQFVLPAKQTQEYKVAADFLVNLVKSAAGYELKYAKPAAKVNQNTVAFVVDTTIPNDEGYKLEVTPKAITVKSRSPKGAFFALQTIRQLMPAEVESKTATKSFAIPAVAIEDAPRFGYRGVMLDVGRYFFPVNFLKKYLDLLAFYKINTFHMHLTEDAGWRMEIKKYPKLQSIAAWRDSTVVGHVSDKPRKYDGKRHGGFYTQKELKDLVKYAQDRFITIIPEIEMPGHSLAALAAYPELGCTPDTTYKVLTTWGIQKDIFCPHEATFTFLQDVLTEVMAVFPSKYIHIGGDEAPKDRWKKSPVAQGLIKKNNLQDEHGLQSYFIQRIEKFVNSKGRSIIGWDEILEGGLAPNATVMSWRGEAGGIAAAKQNHDVIMTPNTFMYLDYYQTPQKREVEPVAIGGLLPLEKVYSYNPIPASLTPAEAKHILGVQANVWNEYIGTFDHLQHMSFPRVCAMAEVGWTTPEKKSYPQFKDRLTQHVKHLEKLQVKFAPYFLTETATTLPANINQ</sequence>
<feature type="chain" id="PRO_5028933405" description="beta-N-acetylhexosaminidase" evidence="7">
    <location>
        <begin position="27"/>
        <end position="562"/>
    </location>
</feature>
<evidence type="ECO:0000313" key="10">
    <source>
        <dbReference type="EMBL" id="QNF32867.1"/>
    </source>
</evidence>
<dbReference type="EC" id="3.2.1.52" evidence="3"/>
<dbReference type="PIRSF" id="PIRSF001093">
    <property type="entry name" value="B-hxosamndse_ab_euk"/>
    <property type="match status" value="1"/>
</dbReference>
<accession>A0A7G7G6T3</accession>
<comment type="similarity">
    <text evidence="2">Belongs to the glycosyl hydrolase 20 family.</text>
</comment>
<evidence type="ECO:0000256" key="3">
    <source>
        <dbReference type="ARBA" id="ARBA00012663"/>
    </source>
</evidence>
<feature type="active site" description="Proton donor" evidence="6">
    <location>
        <position position="346"/>
    </location>
</feature>
<organism evidence="10 11">
    <name type="scientific">Adhaeribacter swui</name>
    <dbReference type="NCBI Taxonomy" id="2086471"/>
    <lineage>
        <taxon>Bacteria</taxon>
        <taxon>Pseudomonadati</taxon>
        <taxon>Bacteroidota</taxon>
        <taxon>Cytophagia</taxon>
        <taxon>Cytophagales</taxon>
        <taxon>Hymenobacteraceae</taxon>
        <taxon>Adhaeribacter</taxon>
    </lineage>
</organism>
<keyword evidence="4" id="KW-0378">Hydrolase</keyword>
<name>A0A7G7G6T3_9BACT</name>
<dbReference type="SUPFAM" id="SSF55545">
    <property type="entry name" value="beta-N-acetylhexosaminidase-like domain"/>
    <property type="match status" value="1"/>
</dbReference>
<comment type="catalytic activity">
    <reaction evidence="1">
        <text>Hydrolysis of terminal non-reducing N-acetyl-D-hexosamine residues in N-acetyl-beta-D-hexosaminides.</text>
        <dbReference type="EC" id="3.2.1.52"/>
    </reaction>
</comment>
<dbReference type="KEGG" id="aswu:HUW51_09025"/>
<evidence type="ECO:0000256" key="7">
    <source>
        <dbReference type="SAM" id="SignalP"/>
    </source>
</evidence>
<dbReference type="Pfam" id="PF02838">
    <property type="entry name" value="Glyco_hydro_20b"/>
    <property type="match status" value="1"/>
</dbReference>
<gene>
    <name evidence="10" type="ORF">HUW51_09025</name>
</gene>
<dbReference type="Pfam" id="PF00728">
    <property type="entry name" value="Glyco_hydro_20"/>
    <property type="match status" value="1"/>
</dbReference>
<dbReference type="Proteomes" id="UP000515237">
    <property type="component" value="Chromosome"/>
</dbReference>
<evidence type="ECO:0000256" key="1">
    <source>
        <dbReference type="ARBA" id="ARBA00001231"/>
    </source>
</evidence>
<dbReference type="RefSeq" id="WP_185273646.1">
    <property type="nucleotide sequence ID" value="NZ_CP055156.1"/>
</dbReference>
<proteinExistence type="inferred from homology"/>
<reference evidence="10 11" key="1">
    <citation type="journal article" date="2018" name="Int. J. Syst. Evol. Microbiol.">
        <title>Adhaeribacter swui sp. nov., isolated from wet mud.</title>
        <authorList>
            <person name="Kim D.U."/>
            <person name="Kim K.W."/>
            <person name="Kang M.S."/>
            <person name="Kim J.Y."/>
            <person name="Jang J.H."/>
            <person name="Kim M.K."/>
        </authorList>
    </citation>
    <scope>NUCLEOTIDE SEQUENCE [LARGE SCALE GENOMIC DNA]</scope>
    <source>
        <strain evidence="10 11">KCTC 52873</strain>
    </source>
</reference>
<dbReference type="SUPFAM" id="SSF51445">
    <property type="entry name" value="(Trans)glycosidases"/>
    <property type="match status" value="1"/>
</dbReference>
<dbReference type="Gene3D" id="3.20.20.80">
    <property type="entry name" value="Glycosidases"/>
    <property type="match status" value="1"/>
</dbReference>
<keyword evidence="7" id="KW-0732">Signal</keyword>
<dbReference type="InterPro" id="IPR015882">
    <property type="entry name" value="HEX_bac_N"/>
</dbReference>
<dbReference type="PANTHER" id="PTHR22600">
    <property type="entry name" value="BETA-HEXOSAMINIDASE"/>
    <property type="match status" value="1"/>
</dbReference>
<dbReference type="PANTHER" id="PTHR22600:SF57">
    <property type="entry name" value="BETA-N-ACETYLHEXOSAMINIDASE"/>
    <property type="match status" value="1"/>
</dbReference>
<dbReference type="InterPro" id="IPR029018">
    <property type="entry name" value="Hex-like_dom2"/>
</dbReference>
<keyword evidence="11" id="KW-1185">Reference proteome</keyword>
<dbReference type="GO" id="GO:0004563">
    <property type="term" value="F:beta-N-acetylhexosaminidase activity"/>
    <property type="evidence" value="ECO:0007669"/>
    <property type="project" value="UniProtKB-EC"/>
</dbReference>
<dbReference type="EMBL" id="CP055156">
    <property type="protein sequence ID" value="QNF32867.1"/>
    <property type="molecule type" value="Genomic_DNA"/>
</dbReference>
<dbReference type="InterPro" id="IPR015883">
    <property type="entry name" value="Glyco_hydro_20_cat"/>
</dbReference>
<evidence type="ECO:0000256" key="6">
    <source>
        <dbReference type="PIRSR" id="PIRSR625705-1"/>
    </source>
</evidence>
<keyword evidence="5" id="KW-0326">Glycosidase</keyword>
<dbReference type="Gene3D" id="3.30.379.10">
    <property type="entry name" value="Chitobiase/beta-hexosaminidase domain 2-like"/>
    <property type="match status" value="1"/>
</dbReference>
<dbReference type="GO" id="GO:0030203">
    <property type="term" value="P:glycosaminoglycan metabolic process"/>
    <property type="evidence" value="ECO:0007669"/>
    <property type="project" value="TreeGrafter"/>
</dbReference>
<dbReference type="AlphaFoldDB" id="A0A7G7G6T3"/>
<dbReference type="GO" id="GO:0016020">
    <property type="term" value="C:membrane"/>
    <property type="evidence" value="ECO:0007669"/>
    <property type="project" value="TreeGrafter"/>
</dbReference>